<evidence type="ECO:0000256" key="2">
    <source>
        <dbReference type="ARBA" id="ARBA00022840"/>
    </source>
</evidence>
<evidence type="ECO:0000256" key="3">
    <source>
        <dbReference type="ARBA" id="ARBA00023012"/>
    </source>
</evidence>
<dbReference type="PANTHER" id="PTHR32071:SF57">
    <property type="entry name" value="C4-DICARBOXYLATE TRANSPORT TRANSCRIPTIONAL REGULATORY PROTEIN DCTD"/>
    <property type="match status" value="1"/>
</dbReference>
<dbReference type="Gene3D" id="3.40.50.2300">
    <property type="match status" value="1"/>
</dbReference>
<dbReference type="Proteomes" id="UP001589683">
    <property type="component" value="Unassembled WGS sequence"/>
</dbReference>
<dbReference type="PROSITE" id="PS50045">
    <property type="entry name" value="SIGMA54_INTERACT_4"/>
    <property type="match status" value="1"/>
</dbReference>
<evidence type="ECO:0000256" key="1">
    <source>
        <dbReference type="ARBA" id="ARBA00022741"/>
    </source>
</evidence>
<dbReference type="Gene3D" id="3.40.50.300">
    <property type="entry name" value="P-loop containing nucleotide triphosphate hydrolases"/>
    <property type="match status" value="1"/>
</dbReference>
<evidence type="ECO:0000259" key="8">
    <source>
        <dbReference type="PROSITE" id="PS50110"/>
    </source>
</evidence>
<sequence length="407" mass="44584">MTHRVLLVDDDVNVRDALGQTLELADLSTIPAGSYIEAKDHIVPDFDGVIVTDVRMPGKDGFHLLEYAQEVDPDLPVILLTGEGDIPMAVKGISAGAFGFLEKPCAPKDLLSVVEKALKTRALVLENRRLRRQLETGDAASRMLFGISPQAEDLRTRVRSVAHSSAEVLVYGEPGTGTSKVAEVIHLLSAASMRPFQKVSAASLSPETLGQAFEAAGDGSLFIDEAAALTPATQFALLENLETEKSTRVIAATYRDLQAEALAGRFNPDLYYKLEVMSVRIPAIRERAEDIPVLFRHYVAIACEQAALPLPEITPEVISRLMAQDWPGNARALMNEAMRFAMGLSEGEEVEEIGFAEQMAKVERSLLVEALRKQQGNASKAARALKLPRKTFYDKLSKHGIRAEFYR</sequence>
<name>A0ABV5JIV4_9RHOB</name>
<comment type="caution">
    <text evidence="9">The sequence shown here is derived from an EMBL/GenBank/DDBJ whole genome shotgun (WGS) entry which is preliminary data.</text>
</comment>
<organism evidence="9 10">
    <name type="scientific">Pseudohalocynthiibacter aestuariivivens</name>
    <dbReference type="NCBI Taxonomy" id="1591409"/>
    <lineage>
        <taxon>Bacteria</taxon>
        <taxon>Pseudomonadati</taxon>
        <taxon>Pseudomonadota</taxon>
        <taxon>Alphaproteobacteria</taxon>
        <taxon>Rhodobacterales</taxon>
        <taxon>Paracoccaceae</taxon>
        <taxon>Pseudohalocynthiibacter</taxon>
    </lineage>
</organism>
<evidence type="ECO:0000256" key="5">
    <source>
        <dbReference type="ARBA" id="ARBA00023163"/>
    </source>
</evidence>
<dbReference type="InterPro" id="IPR009057">
    <property type="entry name" value="Homeodomain-like_sf"/>
</dbReference>
<evidence type="ECO:0000259" key="7">
    <source>
        <dbReference type="PROSITE" id="PS50045"/>
    </source>
</evidence>
<dbReference type="SMART" id="SM00448">
    <property type="entry name" value="REC"/>
    <property type="match status" value="1"/>
</dbReference>
<dbReference type="InterPro" id="IPR001789">
    <property type="entry name" value="Sig_transdc_resp-reg_receiver"/>
</dbReference>
<accession>A0ABV5JIV4</accession>
<dbReference type="PROSITE" id="PS50110">
    <property type="entry name" value="RESPONSE_REGULATORY"/>
    <property type="match status" value="1"/>
</dbReference>
<dbReference type="EMBL" id="JBHMEA010000049">
    <property type="protein sequence ID" value="MFB9233399.1"/>
    <property type="molecule type" value="Genomic_DNA"/>
</dbReference>
<dbReference type="InterPro" id="IPR058031">
    <property type="entry name" value="AAA_lid_NorR"/>
</dbReference>
<dbReference type="Gene3D" id="1.10.8.60">
    <property type="match status" value="1"/>
</dbReference>
<dbReference type="CDD" id="cd17549">
    <property type="entry name" value="REC_DctD-like"/>
    <property type="match status" value="1"/>
</dbReference>
<feature type="domain" description="Response regulatory" evidence="8">
    <location>
        <begin position="4"/>
        <end position="118"/>
    </location>
</feature>
<dbReference type="SUPFAM" id="SSF52172">
    <property type="entry name" value="CheY-like"/>
    <property type="match status" value="1"/>
</dbReference>
<dbReference type="InterPro" id="IPR002078">
    <property type="entry name" value="Sigma_54_int"/>
</dbReference>
<dbReference type="PANTHER" id="PTHR32071">
    <property type="entry name" value="TRANSCRIPTIONAL REGULATORY PROTEIN"/>
    <property type="match status" value="1"/>
</dbReference>
<feature type="modified residue" description="4-aspartylphosphate" evidence="6">
    <location>
        <position position="53"/>
    </location>
</feature>
<keyword evidence="10" id="KW-1185">Reference proteome</keyword>
<keyword evidence="6" id="KW-0597">Phosphoprotein</keyword>
<proteinExistence type="predicted"/>
<dbReference type="RefSeq" id="WP_213888318.1">
    <property type="nucleotide sequence ID" value="NZ_JAGFNU010000003.1"/>
</dbReference>
<dbReference type="InterPro" id="IPR027417">
    <property type="entry name" value="P-loop_NTPase"/>
</dbReference>
<keyword evidence="2" id="KW-0067">ATP-binding</keyword>
<dbReference type="Pfam" id="PF25601">
    <property type="entry name" value="AAA_lid_14"/>
    <property type="match status" value="1"/>
</dbReference>
<dbReference type="CDD" id="cd00009">
    <property type="entry name" value="AAA"/>
    <property type="match status" value="1"/>
</dbReference>
<dbReference type="SUPFAM" id="SSF52540">
    <property type="entry name" value="P-loop containing nucleoside triphosphate hydrolases"/>
    <property type="match status" value="1"/>
</dbReference>
<evidence type="ECO:0000313" key="10">
    <source>
        <dbReference type="Proteomes" id="UP001589683"/>
    </source>
</evidence>
<dbReference type="Gene3D" id="1.10.10.60">
    <property type="entry name" value="Homeodomain-like"/>
    <property type="match status" value="1"/>
</dbReference>
<dbReference type="Pfam" id="PF14532">
    <property type="entry name" value="Sigma54_activ_2"/>
    <property type="match status" value="1"/>
</dbReference>
<dbReference type="InterPro" id="IPR002197">
    <property type="entry name" value="HTH_Fis"/>
</dbReference>
<dbReference type="PRINTS" id="PR01590">
    <property type="entry name" value="HTHFIS"/>
</dbReference>
<keyword evidence="3" id="KW-0902">Two-component regulatory system</keyword>
<protein>
    <submittedName>
        <fullName evidence="9">Sigma-54-dependent transcriptional regulator</fullName>
    </submittedName>
</protein>
<gene>
    <name evidence="9" type="ORF">ACFFUT_16525</name>
</gene>
<feature type="domain" description="Sigma-54 factor interaction" evidence="7">
    <location>
        <begin position="144"/>
        <end position="342"/>
    </location>
</feature>
<keyword evidence="4" id="KW-0805">Transcription regulation</keyword>
<dbReference type="SUPFAM" id="SSF46689">
    <property type="entry name" value="Homeodomain-like"/>
    <property type="match status" value="1"/>
</dbReference>
<keyword evidence="5" id="KW-0804">Transcription</keyword>
<evidence type="ECO:0000313" key="9">
    <source>
        <dbReference type="EMBL" id="MFB9233399.1"/>
    </source>
</evidence>
<evidence type="ECO:0000256" key="6">
    <source>
        <dbReference type="PROSITE-ProRule" id="PRU00169"/>
    </source>
</evidence>
<evidence type="ECO:0000256" key="4">
    <source>
        <dbReference type="ARBA" id="ARBA00023015"/>
    </source>
</evidence>
<reference evidence="9 10" key="1">
    <citation type="submission" date="2024-09" db="EMBL/GenBank/DDBJ databases">
        <authorList>
            <person name="Sun Q."/>
            <person name="Mori K."/>
        </authorList>
    </citation>
    <scope>NUCLEOTIDE SEQUENCE [LARGE SCALE GENOMIC DNA]</scope>
    <source>
        <strain evidence="9 10">CECT 8726</strain>
    </source>
</reference>
<keyword evidence="1" id="KW-0547">Nucleotide-binding</keyword>
<dbReference type="InterPro" id="IPR011006">
    <property type="entry name" value="CheY-like_superfamily"/>
</dbReference>
<dbReference type="Pfam" id="PF00072">
    <property type="entry name" value="Response_reg"/>
    <property type="match status" value="1"/>
</dbReference>